<evidence type="ECO:0000313" key="1">
    <source>
        <dbReference type="EMBL" id="QAT44140.1"/>
    </source>
</evidence>
<protein>
    <submittedName>
        <fullName evidence="1">Uncharacterized protein</fullName>
    </submittedName>
</protein>
<dbReference type="OrthoDB" id="4227513at2"/>
<evidence type="ECO:0000313" key="2">
    <source>
        <dbReference type="Proteomes" id="UP000287601"/>
    </source>
</evidence>
<reference evidence="1 2" key="1">
    <citation type="submission" date="2019-01" db="EMBL/GenBank/DDBJ databases">
        <title>Draft genomes of a novel of Aminipila strains.</title>
        <authorList>
            <person name="Ma S."/>
        </authorList>
    </citation>
    <scope>NUCLEOTIDE SEQUENCE [LARGE SCALE GENOMIC DNA]</scope>
    <source>
        <strain evidence="2">JN-39</strain>
    </source>
</reference>
<dbReference type="Proteomes" id="UP000287601">
    <property type="component" value="Chromosome"/>
</dbReference>
<dbReference type="KEGG" id="amij:EQM06_09660"/>
<gene>
    <name evidence="1" type="ORF">EQM06_09660</name>
</gene>
<organism evidence="1 2">
    <name type="scientific">Aminipila luticellarii</name>
    <dbReference type="NCBI Taxonomy" id="2507160"/>
    <lineage>
        <taxon>Bacteria</taxon>
        <taxon>Bacillati</taxon>
        <taxon>Bacillota</taxon>
        <taxon>Clostridia</taxon>
        <taxon>Peptostreptococcales</taxon>
        <taxon>Anaerovoracaceae</taxon>
        <taxon>Aminipila</taxon>
    </lineage>
</organism>
<accession>A0A410PZ69</accession>
<proteinExistence type="predicted"/>
<keyword evidence="2" id="KW-1185">Reference proteome</keyword>
<dbReference type="EMBL" id="CP035281">
    <property type="protein sequence ID" value="QAT44140.1"/>
    <property type="molecule type" value="Genomic_DNA"/>
</dbReference>
<dbReference type="AlphaFoldDB" id="A0A410PZ69"/>
<sequence length="65" mass="7236">MDVEKNVLCITREEAEKKLEGLKNRKCRVCGCTQDHACPGGCYWVEDDLCSKCAGTEQIQEIAEG</sequence>
<name>A0A410PZ69_9FIRM</name>